<dbReference type="CDD" id="cd01392">
    <property type="entry name" value="HTH_LacI"/>
    <property type="match status" value="1"/>
</dbReference>
<evidence type="ECO:0000256" key="3">
    <source>
        <dbReference type="ARBA" id="ARBA00023163"/>
    </source>
</evidence>
<organism evidence="5 6">
    <name type="scientific">Cohnella lupini</name>
    <dbReference type="NCBI Taxonomy" id="1294267"/>
    <lineage>
        <taxon>Bacteria</taxon>
        <taxon>Bacillati</taxon>
        <taxon>Bacillota</taxon>
        <taxon>Bacilli</taxon>
        <taxon>Bacillales</taxon>
        <taxon>Paenibacillaceae</taxon>
        <taxon>Cohnella</taxon>
    </lineage>
</organism>
<dbReference type="EMBL" id="QRDY01000015">
    <property type="protein sequence ID" value="RED55956.1"/>
    <property type="molecule type" value="Genomic_DNA"/>
</dbReference>
<reference evidence="5 6" key="1">
    <citation type="submission" date="2018-07" db="EMBL/GenBank/DDBJ databases">
        <title>Genomic Encyclopedia of Type Strains, Phase III (KMG-III): the genomes of soil and plant-associated and newly described type strains.</title>
        <authorList>
            <person name="Whitman W."/>
        </authorList>
    </citation>
    <scope>NUCLEOTIDE SEQUENCE [LARGE SCALE GENOMIC DNA]</scope>
    <source>
        <strain evidence="5 6">CECT 8236</strain>
    </source>
</reference>
<dbReference type="GO" id="GO:0003700">
    <property type="term" value="F:DNA-binding transcription factor activity"/>
    <property type="evidence" value="ECO:0007669"/>
    <property type="project" value="TreeGrafter"/>
</dbReference>
<evidence type="ECO:0000313" key="5">
    <source>
        <dbReference type="EMBL" id="RED55956.1"/>
    </source>
</evidence>
<name>A0A3D9I472_9BACL</name>
<comment type="caution">
    <text evidence="5">The sequence shown here is derived from an EMBL/GenBank/DDBJ whole genome shotgun (WGS) entry which is preliminary data.</text>
</comment>
<dbReference type="SUPFAM" id="SSF53822">
    <property type="entry name" value="Periplasmic binding protein-like I"/>
    <property type="match status" value="1"/>
</dbReference>
<accession>A0A3D9I472</accession>
<keyword evidence="2 5" id="KW-0238">DNA-binding</keyword>
<dbReference type="Proteomes" id="UP000256869">
    <property type="component" value="Unassembled WGS sequence"/>
</dbReference>
<dbReference type="OrthoDB" id="9796186at2"/>
<evidence type="ECO:0000313" key="6">
    <source>
        <dbReference type="Proteomes" id="UP000256869"/>
    </source>
</evidence>
<dbReference type="PANTHER" id="PTHR30146">
    <property type="entry name" value="LACI-RELATED TRANSCRIPTIONAL REPRESSOR"/>
    <property type="match status" value="1"/>
</dbReference>
<protein>
    <submittedName>
        <fullName evidence="5">DNA-binding LacI/PurR family transcriptional regulator</fullName>
    </submittedName>
</protein>
<dbReference type="Pfam" id="PF00356">
    <property type="entry name" value="LacI"/>
    <property type="match status" value="1"/>
</dbReference>
<dbReference type="CDD" id="cd06267">
    <property type="entry name" value="PBP1_LacI_sugar_binding-like"/>
    <property type="match status" value="1"/>
</dbReference>
<dbReference type="AlphaFoldDB" id="A0A3D9I472"/>
<keyword evidence="3" id="KW-0804">Transcription</keyword>
<gene>
    <name evidence="5" type="ORF">DFP95_11519</name>
</gene>
<dbReference type="RefSeq" id="WP_115994559.1">
    <property type="nucleotide sequence ID" value="NZ_QRDY01000015.1"/>
</dbReference>
<dbReference type="InterPro" id="IPR046335">
    <property type="entry name" value="LacI/GalR-like_sensor"/>
</dbReference>
<evidence type="ECO:0000259" key="4">
    <source>
        <dbReference type="PROSITE" id="PS50932"/>
    </source>
</evidence>
<evidence type="ECO:0000256" key="1">
    <source>
        <dbReference type="ARBA" id="ARBA00023015"/>
    </source>
</evidence>
<dbReference type="GO" id="GO:0000976">
    <property type="term" value="F:transcription cis-regulatory region binding"/>
    <property type="evidence" value="ECO:0007669"/>
    <property type="project" value="TreeGrafter"/>
</dbReference>
<dbReference type="PANTHER" id="PTHR30146:SF109">
    <property type="entry name" value="HTH-TYPE TRANSCRIPTIONAL REGULATOR GALS"/>
    <property type="match status" value="1"/>
</dbReference>
<keyword evidence="6" id="KW-1185">Reference proteome</keyword>
<dbReference type="InterPro" id="IPR028082">
    <property type="entry name" value="Peripla_BP_I"/>
</dbReference>
<dbReference type="InterPro" id="IPR000843">
    <property type="entry name" value="HTH_LacI"/>
</dbReference>
<dbReference type="Gene3D" id="1.10.260.40">
    <property type="entry name" value="lambda repressor-like DNA-binding domains"/>
    <property type="match status" value="1"/>
</dbReference>
<dbReference type="SUPFAM" id="SSF47413">
    <property type="entry name" value="lambda repressor-like DNA-binding domains"/>
    <property type="match status" value="1"/>
</dbReference>
<dbReference type="Gene3D" id="3.40.50.2300">
    <property type="match status" value="2"/>
</dbReference>
<dbReference type="PROSITE" id="PS50932">
    <property type="entry name" value="HTH_LACI_2"/>
    <property type="match status" value="1"/>
</dbReference>
<dbReference type="Pfam" id="PF13377">
    <property type="entry name" value="Peripla_BP_3"/>
    <property type="match status" value="1"/>
</dbReference>
<dbReference type="SMART" id="SM00354">
    <property type="entry name" value="HTH_LACI"/>
    <property type="match status" value="1"/>
</dbReference>
<sequence length="332" mass="38163">MDRKYTIRDIAKISGFSFKTVSRVINEAENVKPSTREKILQVIAATNFKPNSYAQNLNTKMNKNILVSIRKTRGQNTTQWFDYLMSFMIEKAYARQFTIIQEVIYDDMDLQNSMLEKSGGYIDALVLFYLKDNDKRIELANRSRIPFISFEKNSNAQISISNNNRLGMMEAAEFLFSRGLISICLLLGAEIDVNIERAKAIKESYTNSNIPLEQLEVVYDMNNLEAIKQYVDRRIEENRLPQVFFVSGDEKAMAVYHSVYEHELSIPKDVSVIGFDNIQISKYYSPPLTTMGQDFEQLAEEMFGLLGKLFAGEENIQSVQVDPKLIVRQSVK</sequence>
<proteinExistence type="predicted"/>
<keyword evidence="1" id="KW-0805">Transcription regulation</keyword>
<evidence type="ECO:0000256" key="2">
    <source>
        <dbReference type="ARBA" id="ARBA00023125"/>
    </source>
</evidence>
<dbReference type="InterPro" id="IPR010982">
    <property type="entry name" value="Lambda_DNA-bd_dom_sf"/>
</dbReference>
<feature type="domain" description="HTH lacI-type" evidence="4">
    <location>
        <begin position="5"/>
        <end position="59"/>
    </location>
</feature>